<evidence type="ECO:0000259" key="4">
    <source>
        <dbReference type="Pfam" id="PF00884"/>
    </source>
</evidence>
<reference evidence="6" key="1">
    <citation type="journal article" date="2019" name="Int. J. Syst. Evol. Microbiol.">
        <title>The Global Catalogue of Microorganisms (GCM) 10K type strain sequencing project: providing services to taxonomists for standard genome sequencing and annotation.</title>
        <authorList>
            <consortium name="The Broad Institute Genomics Platform"/>
            <consortium name="The Broad Institute Genome Sequencing Center for Infectious Disease"/>
            <person name="Wu L."/>
            <person name="Ma J."/>
        </authorList>
    </citation>
    <scope>NUCLEOTIDE SEQUENCE [LARGE SCALE GENOMIC DNA]</scope>
    <source>
        <strain evidence="6">KCTC 52366</strain>
    </source>
</reference>
<evidence type="ECO:0000313" key="6">
    <source>
        <dbReference type="Proteomes" id="UP001595632"/>
    </source>
</evidence>
<dbReference type="SUPFAM" id="SSF53649">
    <property type="entry name" value="Alkaline phosphatase-like"/>
    <property type="match status" value="1"/>
</dbReference>
<dbReference type="PANTHER" id="PTHR45953">
    <property type="entry name" value="IDURONATE 2-SULFATASE"/>
    <property type="match status" value="1"/>
</dbReference>
<sequence>MSFTHPNVLLVTVDQWPGHLISLGGRADIDTPTLDQLARNGILYPNAYSECPICIPARRSMMTGTDPRTHGDRVFQPDLPRADLPYIAQVFRDAGYQTGAVGKLHVYPPRDRIGFDEVVSMEEGRPQLGGPDDWELWLSDHGMAGLGHAHAMSNNGYEHRPWHLPEEAHPTVWLARQMCRMIARRDPTRPAFWHLSFNAPHPPIVPLASYLAMYADRDMQPALRGDWSDAELPPALQRARTAWPELSDDRLAAMKRAFHAQCTLIDHQLRLVIGMLREHLLLDDTAILFTSDHGDMLGDHGLWAKRLMYDGSARVPMILMGPAGDNRLTVGGTDDRLVGMQDIMPTLLDLAGIDCPGTVTGRSMLAEDRREVLYCESGEGGAATRMVTDGRWKLIWYPEGNAVQMFDLRDDPGECDDLAQDADHAGTRARLTSQLVRHLYGEDLDAVTDGVLTGRPAMPVTPRANRGLSGQRGVHLPQPPADDPSKVVGAP</sequence>
<organism evidence="5 6">
    <name type="scientific">Psychromarinibacter halotolerans</name>
    <dbReference type="NCBI Taxonomy" id="1775175"/>
    <lineage>
        <taxon>Bacteria</taxon>
        <taxon>Pseudomonadati</taxon>
        <taxon>Pseudomonadota</taxon>
        <taxon>Alphaproteobacteria</taxon>
        <taxon>Rhodobacterales</taxon>
        <taxon>Paracoccaceae</taxon>
        <taxon>Psychromarinibacter</taxon>
    </lineage>
</organism>
<protein>
    <submittedName>
        <fullName evidence="5">Sulfatase-like hydrolase/transferase</fullName>
    </submittedName>
</protein>
<name>A0ABV7GS09_9RHOB</name>
<dbReference type="Proteomes" id="UP001595632">
    <property type="component" value="Unassembled WGS sequence"/>
</dbReference>
<feature type="domain" description="Sulfatase N-terminal" evidence="4">
    <location>
        <begin position="6"/>
        <end position="353"/>
    </location>
</feature>
<dbReference type="EMBL" id="JBHRTB010000010">
    <property type="protein sequence ID" value="MFC3144180.1"/>
    <property type="molecule type" value="Genomic_DNA"/>
</dbReference>
<proteinExistence type="predicted"/>
<dbReference type="PANTHER" id="PTHR45953:SF1">
    <property type="entry name" value="IDURONATE 2-SULFATASE"/>
    <property type="match status" value="1"/>
</dbReference>
<dbReference type="InterPro" id="IPR000917">
    <property type="entry name" value="Sulfatase_N"/>
</dbReference>
<evidence type="ECO:0000313" key="5">
    <source>
        <dbReference type="EMBL" id="MFC3144180.1"/>
    </source>
</evidence>
<feature type="region of interest" description="Disordered" evidence="3">
    <location>
        <begin position="455"/>
        <end position="491"/>
    </location>
</feature>
<accession>A0ABV7GS09</accession>
<dbReference type="Pfam" id="PF00884">
    <property type="entry name" value="Sulfatase"/>
    <property type="match status" value="1"/>
</dbReference>
<comment type="caution">
    <text evidence="5">The sequence shown here is derived from an EMBL/GenBank/DDBJ whole genome shotgun (WGS) entry which is preliminary data.</text>
</comment>
<keyword evidence="2" id="KW-0378">Hydrolase</keyword>
<keyword evidence="6" id="KW-1185">Reference proteome</keyword>
<gene>
    <name evidence="5" type="ORF">ACFOGP_15775</name>
</gene>
<dbReference type="Gene3D" id="3.40.720.10">
    <property type="entry name" value="Alkaline Phosphatase, subunit A"/>
    <property type="match status" value="1"/>
</dbReference>
<dbReference type="InterPro" id="IPR017850">
    <property type="entry name" value="Alkaline_phosphatase_core_sf"/>
</dbReference>
<keyword evidence="1" id="KW-0479">Metal-binding</keyword>
<dbReference type="RefSeq" id="WP_275631440.1">
    <property type="nucleotide sequence ID" value="NZ_JARGYD010000001.1"/>
</dbReference>
<evidence type="ECO:0000256" key="1">
    <source>
        <dbReference type="ARBA" id="ARBA00022723"/>
    </source>
</evidence>
<evidence type="ECO:0000256" key="3">
    <source>
        <dbReference type="SAM" id="MobiDB-lite"/>
    </source>
</evidence>
<evidence type="ECO:0000256" key="2">
    <source>
        <dbReference type="ARBA" id="ARBA00022801"/>
    </source>
</evidence>